<feature type="region of interest" description="Disordered" evidence="1">
    <location>
        <begin position="191"/>
        <end position="244"/>
    </location>
</feature>
<evidence type="ECO:0000313" key="4">
    <source>
        <dbReference type="WBParaSite" id="ECPE_0000464801-mRNA-1"/>
    </source>
</evidence>
<reference evidence="4" key="1">
    <citation type="submission" date="2016-06" db="UniProtKB">
        <authorList>
            <consortium name="WormBaseParasite"/>
        </authorList>
    </citation>
    <scope>IDENTIFICATION</scope>
</reference>
<keyword evidence="3" id="KW-1185">Reference proteome</keyword>
<evidence type="ECO:0000313" key="2">
    <source>
        <dbReference type="EMBL" id="VDP73217.1"/>
    </source>
</evidence>
<proteinExistence type="predicted"/>
<dbReference type="AlphaFoldDB" id="A0A183ACF1"/>
<dbReference type="Proteomes" id="UP000272942">
    <property type="component" value="Unassembled WGS sequence"/>
</dbReference>
<gene>
    <name evidence="2" type="ORF">ECPE_LOCUS4636</name>
</gene>
<feature type="region of interest" description="Disordered" evidence="1">
    <location>
        <begin position="15"/>
        <end position="37"/>
    </location>
</feature>
<organism evidence="4">
    <name type="scientific">Echinostoma caproni</name>
    <dbReference type="NCBI Taxonomy" id="27848"/>
    <lineage>
        <taxon>Eukaryota</taxon>
        <taxon>Metazoa</taxon>
        <taxon>Spiralia</taxon>
        <taxon>Lophotrochozoa</taxon>
        <taxon>Platyhelminthes</taxon>
        <taxon>Trematoda</taxon>
        <taxon>Digenea</taxon>
        <taxon>Plagiorchiida</taxon>
        <taxon>Echinostomata</taxon>
        <taxon>Echinostomatoidea</taxon>
        <taxon>Echinostomatidae</taxon>
        <taxon>Echinostoma</taxon>
    </lineage>
</organism>
<dbReference type="InterPro" id="IPR019311">
    <property type="entry name" value="Fy-3"/>
</dbReference>
<dbReference type="PANTHER" id="PTHR16525">
    <property type="entry name" value="PROTEIN C12ORF4"/>
    <property type="match status" value="1"/>
</dbReference>
<protein>
    <submittedName>
        <fullName evidence="2 4">Uncharacterized protein</fullName>
    </submittedName>
</protein>
<evidence type="ECO:0000313" key="3">
    <source>
        <dbReference type="Proteomes" id="UP000272942"/>
    </source>
</evidence>
<evidence type="ECO:0000256" key="1">
    <source>
        <dbReference type="SAM" id="MobiDB-lite"/>
    </source>
</evidence>
<reference evidence="2 3" key="2">
    <citation type="submission" date="2018-11" db="EMBL/GenBank/DDBJ databases">
        <authorList>
            <consortium name="Pathogen Informatics"/>
        </authorList>
    </citation>
    <scope>NUCLEOTIDE SEQUENCE [LARGE SCALE GENOMIC DNA]</scope>
    <source>
        <strain evidence="2 3">Egypt</strain>
    </source>
</reference>
<name>A0A183ACF1_9TREM</name>
<dbReference type="GO" id="GO:0005737">
    <property type="term" value="C:cytoplasm"/>
    <property type="evidence" value="ECO:0007669"/>
    <property type="project" value="TreeGrafter"/>
</dbReference>
<accession>A0A183ACF1</accession>
<dbReference type="WBParaSite" id="ECPE_0000464801-mRNA-1">
    <property type="protein sequence ID" value="ECPE_0000464801-mRNA-1"/>
    <property type="gene ID" value="ECPE_0000464801"/>
</dbReference>
<feature type="compositionally biased region" description="Basic and acidic residues" evidence="1">
    <location>
        <begin position="18"/>
        <end position="29"/>
    </location>
</feature>
<dbReference type="EMBL" id="UZAN01041499">
    <property type="protein sequence ID" value="VDP73217.1"/>
    <property type="molecule type" value="Genomic_DNA"/>
</dbReference>
<dbReference type="OrthoDB" id="415359at2759"/>
<dbReference type="PANTHER" id="PTHR16525:SF0">
    <property type="entry name" value="PROTEIN C12ORF4"/>
    <property type="match status" value="1"/>
</dbReference>
<dbReference type="Pfam" id="PF10154">
    <property type="entry name" value="Fy-3"/>
    <property type="match status" value="2"/>
</dbReference>
<sequence length="503" mass="56222">MWLIEKEILVEPAPLQRPETERVPKESHHSHVSTYANPPRITDEEVFGQAYNRVIHSPAALQLIQLEHTFAQAVAVEVEKRNAVLRQLQAELVAETERGLQLRAVDTADTITQLQELHVRNRDLIETQWDSCISELRRRQRRQLRDIVMNLDEQLSLADGDPQSVESRSLDSIEGSVSACLNLAQLSSGSLIPPPPSSIMTSSTDDLTHSTVPVPSSRTRKPRLTRHTLPTDPASPREDPQLQPWSESFTVQLGRQMRTTCNFRLIRADPNDLLRSICQTDSGDAGNSAAADSANDRVSENAVGERLSNALGIYSNDLNGLVILVDKRLTAYRGVKRRLAEACERSTEFHFPELSFQLSEIRQTCCRIASECSGPNSVLRRPSQRNSVTDREEDRIRSGAPLHCALSAILRTCFDYDITTLSLPLLLVQSLQDYMDATWRARRAETVFKALKGVLMELSTWRGPTVRAIQFLAPPQLSDAELASFSRIITASFLQPVPVIVPA</sequence>